<reference evidence="3 4" key="1">
    <citation type="journal article" date="2015" name="Genome Announc.">
        <title>Complete Genome Sequence of the Type Strain Corynebacterium testudinoris DSM 44614, Recovered from Necrotic Lesions in the Mouth of a Tortoise.</title>
        <authorList>
            <person name="Ruckert C."/>
            <person name="Kriete M."/>
            <person name="Jaenicke S."/>
            <person name="Winkler A."/>
            <person name="Tauch A."/>
        </authorList>
    </citation>
    <scope>NUCLEOTIDE SEQUENCE [LARGE SCALE GENOMIC DNA]</scope>
    <source>
        <strain evidence="3 4">DSM 44614</strain>
    </source>
</reference>
<feature type="domain" description="Long Rib" evidence="2">
    <location>
        <begin position="330"/>
        <end position="410"/>
    </location>
</feature>
<proteinExistence type="predicted"/>
<keyword evidence="1" id="KW-0732">Signal</keyword>
<gene>
    <name evidence="3" type="ORF">CTEST_11945</name>
</gene>
<feature type="domain" description="Long Rib" evidence="2">
    <location>
        <begin position="231"/>
        <end position="314"/>
    </location>
</feature>
<evidence type="ECO:0000313" key="3">
    <source>
        <dbReference type="EMBL" id="AKK09796.1"/>
    </source>
</evidence>
<dbReference type="AlphaFoldDB" id="A0A0G3H8U3"/>
<evidence type="ECO:0000313" key="4">
    <source>
        <dbReference type="Proteomes" id="UP000035540"/>
    </source>
</evidence>
<dbReference type="STRING" id="136857.CTEST_11945"/>
<evidence type="ECO:0000259" key="2">
    <source>
        <dbReference type="Pfam" id="PF18957"/>
    </source>
</evidence>
<feature type="signal peptide" evidence="1">
    <location>
        <begin position="1"/>
        <end position="30"/>
    </location>
</feature>
<protein>
    <recommendedName>
        <fullName evidence="2">Long Rib domain-containing protein</fullName>
    </recommendedName>
</protein>
<sequence>MFTRSRRSLTAVVAALAIGMSSTLAPIAQAQEVRPNLPGSDGDKTVGCKIDWNAEAVYDPHFADPWSTKGFTENVNSKEGFNRFFQVQHFNVPQAPPNGLTMSRIAFATDKTINNAKLVVNLQEVEGKAWALSGVEYRLFGPSEAPYPNNHVAVSESIAGNVATYDLGNVPAGSKFTPSQRIQLSLAELTELTKPAADGTWSNAFMVNARLTGDLAPGSTEDCAFTFGYNDAETGPGVPVDPTKVGEFDFPDQTKFTTDNSTLPDGWDAVVDPDTGKLTVTPPADAAPGTSTNVTVTATLPDGRTETTTVKVTVVGESVERVFGYNDAETGPGVPVDPTKVGEFNFPDQTKFTTDNSTLPDGWDAVVDPDTGKLTVTPPADAAPGTSTNVTVTATLPDGRTETTTVKVTVVGEDADVVFGYTDADTKPGVPVDPSKVPGFDLPEGTIYDVDEDDLPAGWTADVDPDGTLTVTPPATAKDGDSAKIKVTATLPDGTVKETSVTVTVRDDDGAVVPGAGTCVAAGLTVGLPLLLLVPVGMAGQLNIPGLDQLNADLQAQLRNANSQLQQQFGIFDPAQAQYINQINSEIARFTADNRTIINGAAMVALGLLAAAYLYNSCVGEDGTSSMSSLSSGSSE</sequence>
<dbReference type="Proteomes" id="UP000035540">
    <property type="component" value="Chromosome"/>
</dbReference>
<dbReference type="InterPro" id="IPR006311">
    <property type="entry name" value="TAT_signal"/>
</dbReference>
<feature type="domain" description="Long Rib" evidence="2">
    <location>
        <begin position="421"/>
        <end position="506"/>
    </location>
</feature>
<feature type="chain" id="PRO_5005184388" description="Long Rib domain-containing protein" evidence="1">
    <location>
        <begin position="31"/>
        <end position="636"/>
    </location>
</feature>
<dbReference type="InterPro" id="IPR044055">
    <property type="entry name" value="RibLong"/>
</dbReference>
<evidence type="ECO:0000256" key="1">
    <source>
        <dbReference type="SAM" id="SignalP"/>
    </source>
</evidence>
<dbReference type="GO" id="GO:0005975">
    <property type="term" value="P:carbohydrate metabolic process"/>
    <property type="evidence" value="ECO:0007669"/>
    <property type="project" value="UniProtKB-ARBA"/>
</dbReference>
<keyword evidence="4" id="KW-1185">Reference proteome</keyword>
<dbReference type="PROSITE" id="PS51318">
    <property type="entry name" value="TAT"/>
    <property type="match status" value="1"/>
</dbReference>
<dbReference type="InterPro" id="IPR013783">
    <property type="entry name" value="Ig-like_fold"/>
</dbReference>
<dbReference type="Pfam" id="PF18957">
    <property type="entry name" value="RibLong"/>
    <property type="match status" value="3"/>
</dbReference>
<dbReference type="NCBIfam" id="NF038186">
    <property type="entry name" value="YPDG_rpt"/>
    <property type="match status" value="3"/>
</dbReference>
<dbReference type="Gene3D" id="2.60.40.10">
    <property type="entry name" value="Immunoglobulins"/>
    <property type="match status" value="2"/>
</dbReference>
<name>A0A0G3H8U3_9CORY</name>
<dbReference type="KEGG" id="cted:CTEST_11945"/>
<reference evidence="4" key="2">
    <citation type="submission" date="2015-05" db="EMBL/GenBank/DDBJ databases">
        <title>Complete genome sequence of Corynebacterium testudinoris DSM 44614, recovered from necrotic lesions in the mouth of a tortoise.</title>
        <authorList>
            <person name="Ruckert C."/>
            <person name="Albersmeier A."/>
            <person name="Winkler A."/>
            <person name="Tauch A."/>
        </authorList>
    </citation>
    <scope>NUCLEOTIDE SEQUENCE [LARGE SCALE GENOMIC DNA]</scope>
    <source>
        <strain evidence="4">DSM 44614</strain>
    </source>
</reference>
<dbReference type="PATRIC" id="fig|136857.5.peg.2359"/>
<accession>A0A0G3H8U3</accession>
<dbReference type="EMBL" id="CP011545">
    <property type="protein sequence ID" value="AKK09796.1"/>
    <property type="molecule type" value="Genomic_DNA"/>
</dbReference>
<organism evidence="3 4">
    <name type="scientific">Corynebacterium testudinoris</name>
    <dbReference type="NCBI Taxonomy" id="136857"/>
    <lineage>
        <taxon>Bacteria</taxon>
        <taxon>Bacillati</taxon>
        <taxon>Actinomycetota</taxon>
        <taxon>Actinomycetes</taxon>
        <taxon>Mycobacteriales</taxon>
        <taxon>Corynebacteriaceae</taxon>
        <taxon>Corynebacterium</taxon>
    </lineage>
</organism>